<dbReference type="Pfam" id="PF00076">
    <property type="entry name" value="RRM_1"/>
    <property type="match status" value="1"/>
</dbReference>
<protein>
    <recommendedName>
        <fullName evidence="3">RRM domain-containing protein</fullName>
    </recommendedName>
</protein>
<evidence type="ECO:0000313" key="4">
    <source>
        <dbReference type="EMBL" id="ELP90032.1"/>
    </source>
</evidence>
<dbReference type="Proteomes" id="UP000014680">
    <property type="component" value="Unassembled WGS sequence"/>
</dbReference>
<dbReference type="EMBL" id="KB206537">
    <property type="protein sequence ID" value="ELP90032.1"/>
    <property type="molecule type" value="Genomic_DNA"/>
</dbReference>
<dbReference type="PROSITE" id="PS50102">
    <property type="entry name" value="RRM"/>
    <property type="match status" value="1"/>
</dbReference>
<dbReference type="Gene3D" id="3.30.70.330">
    <property type="match status" value="1"/>
</dbReference>
<dbReference type="VEuPathDB" id="AmoebaDB:EIN_403660"/>
<keyword evidence="5" id="KW-1185">Reference proteome</keyword>
<feature type="compositionally biased region" description="Acidic residues" evidence="2">
    <location>
        <begin position="223"/>
        <end position="232"/>
    </location>
</feature>
<feature type="region of interest" description="Disordered" evidence="2">
    <location>
        <begin position="150"/>
        <end position="170"/>
    </location>
</feature>
<feature type="region of interest" description="Disordered" evidence="2">
    <location>
        <begin position="1"/>
        <end position="25"/>
    </location>
</feature>
<proteinExistence type="predicted"/>
<gene>
    <name evidence="4" type="ORF">EIN_403660</name>
</gene>
<keyword evidence="1" id="KW-0694">RNA-binding</keyword>
<dbReference type="SUPFAM" id="SSF54928">
    <property type="entry name" value="RNA-binding domain, RBD"/>
    <property type="match status" value="1"/>
</dbReference>
<name>A0A0A1U6K8_ENTIV</name>
<evidence type="ECO:0000256" key="2">
    <source>
        <dbReference type="SAM" id="MobiDB-lite"/>
    </source>
</evidence>
<dbReference type="GeneID" id="14889080"/>
<dbReference type="InterPro" id="IPR035979">
    <property type="entry name" value="RBD_domain_sf"/>
</dbReference>
<sequence length="294" mass="33915">MGRFKPERQSQNDATIDGTKPIPSVRQEHVQSAKKLFVTGLPPTYTNNDFNILMGTETPVKKSFIITKPGSKVCTGIGFAIYGTEEDAHKTKSKLNRVLVEKDGKQFLIQVKFSDKKEHVERKAPVNVVKPKMEEESDLLKSKPISVPTEKKEKVVEKKEEKPIEKKKEEKLNVTELEKNDKKKTTKVVDDILDQIEKGCFKEEEDLKELKKTRKEREREEESSSDNEEDEEVPSKPIKTTKIGDGHFIFEPEEPKKVPQKTDRKDQKSRPRERNVKNNFGRDQKSYGTNGKRY</sequence>
<evidence type="ECO:0000256" key="1">
    <source>
        <dbReference type="PROSITE-ProRule" id="PRU00176"/>
    </source>
</evidence>
<evidence type="ECO:0000313" key="5">
    <source>
        <dbReference type="Proteomes" id="UP000014680"/>
    </source>
</evidence>
<dbReference type="AlphaFoldDB" id="A0A0A1U6K8"/>
<feature type="compositionally biased region" description="Basic and acidic residues" evidence="2">
    <location>
        <begin position="242"/>
        <end position="285"/>
    </location>
</feature>
<feature type="compositionally biased region" description="Basic and acidic residues" evidence="2">
    <location>
        <begin position="1"/>
        <end position="10"/>
    </location>
</feature>
<dbReference type="InterPro" id="IPR012677">
    <property type="entry name" value="Nucleotide-bd_a/b_plait_sf"/>
</dbReference>
<reference evidence="4 5" key="1">
    <citation type="submission" date="2012-10" db="EMBL/GenBank/DDBJ databases">
        <authorList>
            <person name="Zafar N."/>
            <person name="Inman J."/>
            <person name="Hall N."/>
            <person name="Lorenzi H."/>
            <person name="Caler E."/>
        </authorList>
    </citation>
    <scope>NUCLEOTIDE SEQUENCE [LARGE SCALE GENOMIC DNA]</scope>
    <source>
        <strain evidence="4 5">IP1</strain>
    </source>
</reference>
<evidence type="ECO:0000259" key="3">
    <source>
        <dbReference type="PROSITE" id="PS50102"/>
    </source>
</evidence>
<dbReference type="OrthoDB" id="1875751at2759"/>
<dbReference type="RefSeq" id="XP_004256803.1">
    <property type="nucleotide sequence ID" value="XM_004256755.1"/>
</dbReference>
<feature type="region of interest" description="Disordered" evidence="2">
    <location>
        <begin position="207"/>
        <end position="294"/>
    </location>
</feature>
<dbReference type="SMART" id="SM00360">
    <property type="entry name" value="RRM"/>
    <property type="match status" value="1"/>
</dbReference>
<dbReference type="GO" id="GO:0003723">
    <property type="term" value="F:RNA binding"/>
    <property type="evidence" value="ECO:0007669"/>
    <property type="project" value="UniProtKB-UniRule"/>
</dbReference>
<dbReference type="KEGG" id="eiv:EIN_403660"/>
<dbReference type="InterPro" id="IPR000504">
    <property type="entry name" value="RRM_dom"/>
</dbReference>
<organism evidence="4 5">
    <name type="scientific">Entamoeba invadens IP1</name>
    <dbReference type="NCBI Taxonomy" id="370355"/>
    <lineage>
        <taxon>Eukaryota</taxon>
        <taxon>Amoebozoa</taxon>
        <taxon>Evosea</taxon>
        <taxon>Archamoebae</taxon>
        <taxon>Mastigamoebida</taxon>
        <taxon>Entamoebidae</taxon>
        <taxon>Entamoeba</taxon>
    </lineage>
</organism>
<feature type="domain" description="RRM" evidence="3">
    <location>
        <begin position="34"/>
        <end position="114"/>
    </location>
</feature>
<accession>A0A0A1U6K8</accession>